<keyword evidence="4" id="KW-0238">DNA-binding</keyword>
<evidence type="ECO:0000313" key="7">
    <source>
        <dbReference type="EMBL" id="MDG6894503.1"/>
    </source>
</evidence>
<dbReference type="InterPro" id="IPR015421">
    <property type="entry name" value="PyrdxlP-dep_Trfase_major"/>
</dbReference>
<keyword evidence="8" id="KW-1185">Reference proteome</keyword>
<dbReference type="PANTHER" id="PTHR46577">
    <property type="entry name" value="HTH-TYPE TRANSCRIPTIONAL REGULATORY PROTEIN GABR"/>
    <property type="match status" value="1"/>
</dbReference>
<proteinExistence type="inferred from homology"/>
<dbReference type="SUPFAM" id="SSF46785">
    <property type="entry name" value="Winged helix' DNA-binding domain"/>
    <property type="match status" value="1"/>
</dbReference>
<dbReference type="Pfam" id="PF00392">
    <property type="entry name" value="GntR"/>
    <property type="match status" value="1"/>
</dbReference>
<dbReference type="InterPro" id="IPR000524">
    <property type="entry name" value="Tscrpt_reg_HTH_GntR"/>
</dbReference>
<organism evidence="7 8">
    <name type="scientific">Volucribacter amazonae</name>
    <dbReference type="NCBI Taxonomy" id="256731"/>
    <lineage>
        <taxon>Bacteria</taxon>
        <taxon>Pseudomonadati</taxon>
        <taxon>Pseudomonadota</taxon>
        <taxon>Gammaproteobacteria</taxon>
        <taxon>Pasteurellales</taxon>
        <taxon>Pasteurellaceae</taxon>
        <taxon>Volucribacter</taxon>
    </lineage>
</organism>
<dbReference type="CDD" id="cd00609">
    <property type="entry name" value="AAT_like"/>
    <property type="match status" value="1"/>
</dbReference>
<name>A0A9X4PMM1_9PAST</name>
<evidence type="ECO:0000256" key="2">
    <source>
        <dbReference type="ARBA" id="ARBA00022898"/>
    </source>
</evidence>
<keyword evidence="3" id="KW-0805">Transcription regulation</keyword>
<evidence type="ECO:0000256" key="5">
    <source>
        <dbReference type="ARBA" id="ARBA00023163"/>
    </source>
</evidence>
<dbReference type="Gene3D" id="3.40.640.10">
    <property type="entry name" value="Type I PLP-dependent aspartate aminotransferase-like (Major domain)"/>
    <property type="match status" value="1"/>
</dbReference>
<evidence type="ECO:0000256" key="4">
    <source>
        <dbReference type="ARBA" id="ARBA00023125"/>
    </source>
</evidence>
<evidence type="ECO:0000256" key="3">
    <source>
        <dbReference type="ARBA" id="ARBA00023015"/>
    </source>
</evidence>
<dbReference type="PROSITE" id="PS50949">
    <property type="entry name" value="HTH_GNTR"/>
    <property type="match status" value="1"/>
</dbReference>
<dbReference type="InterPro" id="IPR004839">
    <property type="entry name" value="Aminotransferase_I/II_large"/>
</dbReference>
<keyword evidence="5" id="KW-0804">Transcription</keyword>
<dbReference type="InterPro" id="IPR051446">
    <property type="entry name" value="HTH_trans_reg/aminotransferase"/>
</dbReference>
<gene>
    <name evidence="7" type="ORF">A6A20_02410</name>
</gene>
<dbReference type="Pfam" id="PF00155">
    <property type="entry name" value="Aminotran_1_2"/>
    <property type="match status" value="1"/>
</dbReference>
<dbReference type="EMBL" id="LWID01000001">
    <property type="protein sequence ID" value="MDG6894503.1"/>
    <property type="molecule type" value="Genomic_DNA"/>
</dbReference>
<dbReference type="SUPFAM" id="SSF53383">
    <property type="entry name" value="PLP-dependent transferases"/>
    <property type="match status" value="1"/>
</dbReference>
<reference evidence="7" key="1">
    <citation type="submission" date="2016-03" db="EMBL/GenBank/DDBJ databases">
        <title>Co-evolution between Pasteurellaceae and their hosts.</title>
        <authorList>
            <person name="Hansen M.J."/>
            <person name="Bojesen A.M."/>
            <person name="Planet P."/>
        </authorList>
    </citation>
    <scope>NUCLEOTIDE SEQUENCE</scope>
    <source>
        <strain evidence="7">146/S8/89</strain>
    </source>
</reference>
<evidence type="ECO:0000259" key="6">
    <source>
        <dbReference type="PROSITE" id="PS50949"/>
    </source>
</evidence>
<sequence length="468" mass="54132">MRRLNYQLYRHSSTPLYVQLYQQIRQAIHAEQLQFGDKLPSKRHLCDYLQISQNTVENAYAQLLAEGYIESQPRRGFFVCFQSELQLARQPPRQKPTAFQPKANYLYDLNPNAIDTAHFPFAIWQKCGRGLGHKQQEQLLSLGDNQGELSLRNEIADYLLASRGIHCEPAQIVVAAGVDSCMQQLILLFNQLMEKPVYAMESYGYTSVKKLLALYHKPIVTLPLHQNNELDLSQLAPQSVNIAFVTPSHLYPFGQVLSIGQRQNLLEWADNGTQRYIIEDDYDSEFRYKGKPIPALQSLDMNQKVIYLGSFSKLIMPALRIAFMVLPKSLLPAYQQYCGFLHSSVSRFEQQRLAKFMAQGYFEQHIQRMRKRYRKKMELLCQLLTPYRQYLRYYGEHSGFYLLIEVLNSLYDVNELTQRAKAVGILVYPINYPNKCLLSLGFANLNENQLSNAVGLLCLQWGLRDKCL</sequence>
<accession>A0A9X4PMM1</accession>
<comment type="similarity">
    <text evidence="1">In the C-terminal section; belongs to the class-I pyridoxal-phosphate-dependent aminotransferase family.</text>
</comment>
<dbReference type="GO" id="GO:0003677">
    <property type="term" value="F:DNA binding"/>
    <property type="evidence" value="ECO:0007669"/>
    <property type="project" value="UniProtKB-KW"/>
</dbReference>
<dbReference type="InterPro" id="IPR015424">
    <property type="entry name" value="PyrdxlP-dep_Trfase"/>
</dbReference>
<dbReference type="Proteomes" id="UP001155500">
    <property type="component" value="Unassembled WGS sequence"/>
</dbReference>
<dbReference type="RefSeq" id="WP_279571976.1">
    <property type="nucleotide sequence ID" value="NZ_LWID01000001.1"/>
</dbReference>
<dbReference type="InterPro" id="IPR036388">
    <property type="entry name" value="WH-like_DNA-bd_sf"/>
</dbReference>
<evidence type="ECO:0000313" key="8">
    <source>
        <dbReference type="Proteomes" id="UP001155500"/>
    </source>
</evidence>
<dbReference type="SMART" id="SM00345">
    <property type="entry name" value="HTH_GNTR"/>
    <property type="match status" value="1"/>
</dbReference>
<feature type="domain" description="HTH gntR-type" evidence="6">
    <location>
        <begin position="14"/>
        <end position="82"/>
    </location>
</feature>
<evidence type="ECO:0000256" key="1">
    <source>
        <dbReference type="ARBA" id="ARBA00005384"/>
    </source>
</evidence>
<dbReference type="InterPro" id="IPR036390">
    <property type="entry name" value="WH_DNA-bd_sf"/>
</dbReference>
<dbReference type="AlphaFoldDB" id="A0A9X4PMM1"/>
<comment type="caution">
    <text evidence="7">The sequence shown here is derived from an EMBL/GenBank/DDBJ whole genome shotgun (WGS) entry which is preliminary data.</text>
</comment>
<dbReference type="PANTHER" id="PTHR46577:SF1">
    <property type="entry name" value="HTH-TYPE TRANSCRIPTIONAL REGULATORY PROTEIN GABR"/>
    <property type="match status" value="1"/>
</dbReference>
<keyword evidence="2" id="KW-0663">Pyridoxal phosphate</keyword>
<dbReference type="GO" id="GO:0003700">
    <property type="term" value="F:DNA-binding transcription factor activity"/>
    <property type="evidence" value="ECO:0007669"/>
    <property type="project" value="InterPro"/>
</dbReference>
<dbReference type="Gene3D" id="1.10.10.10">
    <property type="entry name" value="Winged helix-like DNA-binding domain superfamily/Winged helix DNA-binding domain"/>
    <property type="match status" value="1"/>
</dbReference>
<dbReference type="GO" id="GO:0030170">
    <property type="term" value="F:pyridoxal phosphate binding"/>
    <property type="evidence" value="ECO:0007669"/>
    <property type="project" value="InterPro"/>
</dbReference>
<dbReference type="CDD" id="cd07377">
    <property type="entry name" value="WHTH_GntR"/>
    <property type="match status" value="1"/>
</dbReference>
<protein>
    <submittedName>
        <fullName evidence="7">GntR family transcriptional regulator</fullName>
    </submittedName>
</protein>